<evidence type="ECO:0000313" key="3">
    <source>
        <dbReference type="Proteomes" id="UP000039865"/>
    </source>
</evidence>
<gene>
    <name evidence="2" type="primary">Contig13090.g13955</name>
    <name evidence="2" type="ORF">STYLEM_11734</name>
</gene>
<evidence type="ECO:0000256" key="1">
    <source>
        <dbReference type="SAM" id="Coils"/>
    </source>
</evidence>
<organism evidence="2 3">
    <name type="scientific">Stylonychia lemnae</name>
    <name type="common">Ciliate</name>
    <dbReference type="NCBI Taxonomy" id="5949"/>
    <lineage>
        <taxon>Eukaryota</taxon>
        <taxon>Sar</taxon>
        <taxon>Alveolata</taxon>
        <taxon>Ciliophora</taxon>
        <taxon>Intramacronucleata</taxon>
        <taxon>Spirotrichea</taxon>
        <taxon>Stichotrichia</taxon>
        <taxon>Sporadotrichida</taxon>
        <taxon>Oxytrichidae</taxon>
        <taxon>Stylonychinae</taxon>
        <taxon>Stylonychia</taxon>
    </lineage>
</organism>
<proteinExistence type="predicted"/>
<dbReference type="InParanoid" id="A0A078ALF0"/>
<reference evidence="2 3" key="1">
    <citation type="submission" date="2014-06" db="EMBL/GenBank/DDBJ databases">
        <authorList>
            <person name="Swart Estienne"/>
        </authorList>
    </citation>
    <scope>NUCLEOTIDE SEQUENCE [LARGE SCALE GENOMIC DNA]</scope>
    <source>
        <strain evidence="2 3">130c</strain>
    </source>
</reference>
<protein>
    <submittedName>
        <fullName evidence="2">Uncharacterized protein</fullName>
    </submittedName>
</protein>
<dbReference type="AlphaFoldDB" id="A0A078ALF0"/>
<accession>A0A078ALF0</accession>
<keyword evidence="3" id="KW-1185">Reference proteome</keyword>
<evidence type="ECO:0000313" key="2">
    <source>
        <dbReference type="EMBL" id="CDW82701.1"/>
    </source>
</evidence>
<dbReference type="EMBL" id="CCKQ01011163">
    <property type="protein sequence ID" value="CDW82701.1"/>
    <property type="molecule type" value="Genomic_DNA"/>
</dbReference>
<sequence>MFTQSQSQPILGHLRHPSLLINNNQGVDIREDSVNLQTTDKNQIKQLIQQQLGSNYFLIDLNQINNTDNNVQEHQEYNIFKKAQAVINQDIKRNKKFKYIDNYKEDLFVKTINNLVKELILAFNNKIQELELKINQLENQFQPSLAQQMQKQSQSLASFASTEQVRFSVEEEGSPQATLKKEIRQSPQFRIHKNLNQNMSINTLLSLSSLNEETPIDFQNQLQSRNFQTIFEYMPFQDNSPSSKMTVEEKEQYLIQRNREALKSYLQMVERQTVDIDESMDEKLIPNCHPLKQPVLYDISSDRVLTSSDQEQFNTKISLLTTWDNNIIKPQTQATQSQDMSQRNSQNYQQFLSFKSQQNTQDFYTKSRNEITLERRISDISNQGENQCLNSSVLDSSYAYSELSSLCQETTLMEISEQMHKVKHKQKLMN</sequence>
<keyword evidence="1" id="KW-0175">Coiled coil</keyword>
<name>A0A078ALF0_STYLE</name>
<dbReference type="Proteomes" id="UP000039865">
    <property type="component" value="Unassembled WGS sequence"/>
</dbReference>
<feature type="coiled-coil region" evidence="1">
    <location>
        <begin position="120"/>
        <end position="147"/>
    </location>
</feature>